<keyword evidence="3" id="KW-1185">Reference proteome</keyword>
<reference evidence="2" key="2">
    <citation type="submission" date="2023-06" db="EMBL/GenBank/DDBJ databases">
        <authorList>
            <consortium name="Lawrence Berkeley National Laboratory"/>
            <person name="Haridas S."/>
            <person name="Hensen N."/>
            <person name="Bonometti L."/>
            <person name="Westerberg I."/>
            <person name="Brannstrom I.O."/>
            <person name="Guillou S."/>
            <person name="Cros-Aarteil S."/>
            <person name="Calhoun S."/>
            <person name="Kuo A."/>
            <person name="Mondo S."/>
            <person name="Pangilinan J."/>
            <person name="Riley R."/>
            <person name="Labutti K."/>
            <person name="Andreopoulos B."/>
            <person name="Lipzen A."/>
            <person name="Chen C."/>
            <person name="Yanf M."/>
            <person name="Daum C."/>
            <person name="Ng V."/>
            <person name="Clum A."/>
            <person name="Steindorff A."/>
            <person name="Ohm R."/>
            <person name="Martin F."/>
            <person name="Silar P."/>
            <person name="Natvig D."/>
            <person name="Lalanne C."/>
            <person name="Gautier V."/>
            <person name="Ament-Velasquez S.L."/>
            <person name="Kruys A."/>
            <person name="Hutchinson M.I."/>
            <person name="Powell A.J."/>
            <person name="Barry K."/>
            <person name="Miller A.N."/>
            <person name="Grigoriev I.V."/>
            <person name="Debuchy R."/>
            <person name="Gladieux P."/>
            <person name="Thoren M.H."/>
            <person name="Johannesson H."/>
        </authorList>
    </citation>
    <scope>NUCLEOTIDE SEQUENCE</scope>
    <source>
        <strain evidence="2">CBS 314.62</strain>
    </source>
</reference>
<feature type="compositionally biased region" description="Low complexity" evidence="1">
    <location>
        <begin position="183"/>
        <end position="192"/>
    </location>
</feature>
<dbReference type="EMBL" id="JAULSO010000001">
    <property type="protein sequence ID" value="KAK3694857.1"/>
    <property type="molecule type" value="Genomic_DNA"/>
</dbReference>
<reference evidence="2" key="1">
    <citation type="journal article" date="2023" name="Mol. Phylogenet. Evol.">
        <title>Genome-scale phylogeny and comparative genomics of the fungal order Sordariales.</title>
        <authorList>
            <person name="Hensen N."/>
            <person name="Bonometti L."/>
            <person name="Westerberg I."/>
            <person name="Brannstrom I.O."/>
            <person name="Guillou S."/>
            <person name="Cros-Aarteil S."/>
            <person name="Calhoun S."/>
            <person name="Haridas S."/>
            <person name="Kuo A."/>
            <person name="Mondo S."/>
            <person name="Pangilinan J."/>
            <person name="Riley R."/>
            <person name="LaButti K."/>
            <person name="Andreopoulos B."/>
            <person name="Lipzen A."/>
            <person name="Chen C."/>
            <person name="Yan M."/>
            <person name="Daum C."/>
            <person name="Ng V."/>
            <person name="Clum A."/>
            <person name="Steindorff A."/>
            <person name="Ohm R.A."/>
            <person name="Martin F."/>
            <person name="Silar P."/>
            <person name="Natvig D.O."/>
            <person name="Lalanne C."/>
            <person name="Gautier V."/>
            <person name="Ament-Velasquez S.L."/>
            <person name="Kruys A."/>
            <person name="Hutchinson M.I."/>
            <person name="Powell A.J."/>
            <person name="Barry K."/>
            <person name="Miller A.N."/>
            <person name="Grigoriev I.V."/>
            <person name="Debuchy R."/>
            <person name="Gladieux P."/>
            <person name="Hiltunen Thoren M."/>
            <person name="Johannesson H."/>
        </authorList>
    </citation>
    <scope>NUCLEOTIDE SEQUENCE</scope>
    <source>
        <strain evidence="2">CBS 314.62</strain>
    </source>
</reference>
<feature type="region of interest" description="Disordered" evidence="1">
    <location>
        <begin position="355"/>
        <end position="375"/>
    </location>
</feature>
<sequence>MPFPPSDEELLAGFTDQEKEFFAWYHDSIIERGRAGFFGFPLLVRARFPDPELQEQYHAWSDKWFGRHAARQAYRISPTEFFRKIASTTFTNTKSRNSWHWMMKTCNTPFCFLGQSDFGGVLMSYGLQPSSDYLHPNLEAAETKSLVHYSILSVSASNDVDLRPTTRHSDKNMPAQPSPGEDSIFSGGSASSVDSSRCGSWDSWRWDMVDAPFPESAEGCGIGNDNGFLVAQLGRLHVSAGKSGGVSEGPWVPANYGVVVEIGKQGQPGAVYVLFNFHDGRPCIPLVDGQGWPKTFTLAKIANSPQELAEASVDFETKGTVKHFNFEVISDNECHIAHPTVEQIQKERMIELDPDTIGMGNGPGLVTSFDRHKGD</sequence>
<comment type="caution">
    <text evidence="2">The sequence shown here is derived from an EMBL/GenBank/DDBJ whole genome shotgun (WGS) entry which is preliminary data.</text>
</comment>
<dbReference type="Proteomes" id="UP001270362">
    <property type="component" value="Unassembled WGS sequence"/>
</dbReference>
<dbReference type="AlphaFoldDB" id="A0AAE1CHM5"/>
<accession>A0AAE1CHM5</accession>
<feature type="region of interest" description="Disordered" evidence="1">
    <location>
        <begin position="161"/>
        <end position="192"/>
    </location>
</feature>
<evidence type="ECO:0000313" key="2">
    <source>
        <dbReference type="EMBL" id="KAK3694857.1"/>
    </source>
</evidence>
<feature type="compositionally biased region" description="Basic and acidic residues" evidence="1">
    <location>
        <begin position="161"/>
        <end position="171"/>
    </location>
</feature>
<evidence type="ECO:0000313" key="3">
    <source>
        <dbReference type="Proteomes" id="UP001270362"/>
    </source>
</evidence>
<gene>
    <name evidence="2" type="ORF">B0T22DRAFT_437908</name>
</gene>
<proteinExistence type="predicted"/>
<evidence type="ECO:0000256" key="1">
    <source>
        <dbReference type="SAM" id="MobiDB-lite"/>
    </source>
</evidence>
<organism evidence="2 3">
    <name type="scientific">Podospora appendiculata</name>
    <dbReference type="NCBI Taxonomy" id="314037"/>
    <lineage>
        <taxon>Eukaryota</taxon>
        <taxon>Fungi</taxon>
        <taxon>Dikarya</taxon>
        <taxon>Ascomycota</taxon>
        <taxon>Pezizomycotina</taxon>
        <taxon>Sordariomycetes</taxon>
        <taxon>Sordariomycetidae</taxon>
        <taxon>Sordariales</taxon>
        <taxon>Podosporaceae</taxon>
        <taxon>Podospora</taxon>
    </lineage>
</organism>
<name>A0AAE1CHM5_9PEZI</name>
<protein>
    <submittedName>
        <fullName evidence="2">Uncharacterized protein</fullName>
    </submittedName>
</protein>